<keyword evidence="5" id="KW-0175">Coiled coil</keyword>
<dbReference type="Pfam" id="PF12729">
    <property type="entry name" value="4HB_MCP_1"/>
    <property type="match status" value="1"/>
</dbReference>
<keyword evidence="2 4" id="KW-0807">Transducer</keyword>
<dbReference type="InterPro" id="IPR004090">
    <property type="entry name" value="Chemotax_Me-accpt_rcpt"/>
</dbReference>
<dbReference type="InterPro" id="IPR003660">
    <property type="entry name" value="HAMP_dom"/>
</dbReference>
<evidence type="ECO:0000256" key="5">
    <source>
        <dbReference type="SAM" id="Coils"/>
    </source>
</evidence>
<dbReference type="InterPro" id="IPR047347">
    <property type="entry name" value="YvaQ-like_sensor"/>
</dbReference>
<dbReference type="CDD" id="cd06225">
    <property type="entry name" value="HAMP"/>
    <property type="match status" value="1"/>
</dbReference>
<dbReference type="SUPFAM" id="SSF58104">
    <property type="entry name" value="Methyl-accepting chemotaxis protein (MCP) signaling domain"/>
    <property type="match status" value="1"/>
</dbReference>
<dbReference type="Proteomes" id="UP001209257">
    <property type="component" value="Unassembled WGS sequence"/>
</dbReference>
<reference evidence="10" key="1">
    <citation type="submission" date="2023-07" db="EMBL/GenBank/DDBJ databases">
        <title>Study on multiphase classification of strain Alteromonas salexigens isolated from the Yellow Sea.</title>
        <authorList>
            <person name="Sun L."/>
        </authorList>
    </citation>
    <scope>NUCLEOTIDE SEQUENCE [LARGE SCALE GENOMIC DNA]</scope>
    <source>
        <strain evidence="10">ASW11-19</strain>
    </source>
</reference>
<sequence>MVHFLRRFSLGVRSTIAFGAIGLIVLCLGVYALNEMGRISEQLDYVTEQRIPSTELVNNIDREFLRVRVHTANVEAANTAESRNRYLQRLMDAKENLQENQRKLQALVESDRAAQLLTTYQRLDKRYWTLHDRYLTLINNGNTGQANQLRREQQLPLTGEISAALDAFLKYQAEKVDEATKSANKVSETATAAIIIAIVLTVGLVVLLSVLFTKSIVPPIREALAVAERISQKDLTYSITPDGNDEITALLTQLQHTQQSLRESIYAIVQSSEQLATTSEELSSVTNDSSQHIQDQSVQVDQAAQAISQLTAAIEAVAGDAQQASKSSDFANDKASQGGIRVQQTEEAIEKLTDEMTTSSSKVIELAKKVNDITKVLEVIREIAEQTNLLALNAAIEAARAGESGRGFSVVADEVRALAKRTQESTVEIEDLVAVINSSSSESVSTMERSVERAGDTLKMAKDAEEALDEIVAAVAEIKNRNASIASASEQQASASRVIDQNLVKVKDLSNSTASGAEQTSVSADELARLAASLNELTSAFRL</sequence>
<dbReference type="PROSITE" id="PS50885">
    <property type="entry name" value="HAMP"/>
    <property type="match status" value="1"/>
</dbReference>
<comment type="subcellular location">
    <subcellularLocation>
        <location evidence="1">Membrane</location>
    </subcellularLocation>
</comment>
<dbReference type="EMBL" id="JAOTJC010000006">
    <property type="protein sequence ID" value="MCU7553872.1"/>
    <property type="molecule type" value="Genomic_DNA"/>
</dbReference>
<evidence type="ECO:0000313" key="9">
    <source>
        <dbReference type="EMBL" id="MCU7553872.1"/>
    </source>
</evidence>
<evidence type="ECO:0000256" key="1">
    <source>
        <dbReference type="ARBA" id="ARBA00004370"/>
    </source>
</evidence>
<accession>A0ABT2VKQ2</accession>
<dbReference type="Pfam" id="PF00672">
    <property type="entry name" value="HAMP"/>
    <property type="match status" value="1"/>
</dbReference>
<dbReference type="PANTHER" id="PTHR32089">
    <property type="entry name" value="METHYL-ACCEPTING CHEMOTAXIS PROTEIN MCPB"/>
    <property type="match status" value="1"/>
</dbReference>
<dbReference type="RefSeq" id="WP_262992572.1">
    <property type="nucleotide sequence ID" value="NZ_JAOTJC010000006.1"/>
</dbReference>
<comment type="similarity">
    <text evidence="3">Belongs to the methyl-accepting chemotaxis (MCP) protein family.</text>
</comment>
<feature type="domain" description="HAMP" evidence="8">
    <location>
        <begin position="214"/>
        <end position="266"/>
    </location>
</feature>
<keyword evidence="6" id="KW-0472">Membrane</keyword>
<dbReference type="PRINTS" id="PR00260">
    <property type="entry name" value="CHEMTRNSDUCR"/>
</dbReference>
<keyword evidence="6" id="KW-1133">Transmembrane helix</keyword>
<evidence type="ECO:0000313" key="10">
    <source>
        <dbReference type="Proteomes" id="UP001209257"/>
    </source>
</evidence>
<dbReference type="Pfam" id="PF00015">
    <property type="entry name" value="MCPsignal"/>
    <property type="match status" value="1"/>
</dbReference>
<dbReference type="InterPro" id="IPR024478">
    <property type="entry name" value="HlyB_4HB_MCP"/>
</dbReference>
<dbReference type="PROSITE" id="PS50111">
    <property type="entry name" value="CHEMOTAXIS_TRANSDUC_2"/>
    <property type="match status" value="1"/>
</dbReference>
<comment type="caution">
    <text evidence="9">The sequence shown here is derived from an EMBL/GenBank/DDBJ whole genome shotgun (WGS) entry which is preliminary data.</text>
</comment>
<organism evidence="9 10">
    <name type="scientific">Alteromonas salexigens</name>
    <dbReference type="NCBI Taxonomy" id="2982530"/>
    <lineage>
        <taxon>Bacteria</taxon>
        <taxon>Pseudomonadati</taxon>
        <taxon>Pseudomonadota</taxon>
        <taxon>Gammaproteobacteria</taxon>
        <taxon>Alteromonadales</taxon>
        <taxon>Alteromonadaceae</taxon>
        <taxon>Alteromonas/Salinimonas group</taxon>
        <taxon>Alteromonas</taxon>
    </lineage>
</organism>
<dbReference type="CDD" id="cd19411">
    <property type="entry name" value="MCP2201-like_sensor"/>
    <property type="match status" value="1"/>
</dbReference>
<dbReference type="SMART" id="SM00304">
    <property type="entry name" value="HAMP"/>
    <property type="match status" value="1"/>
</dbReference>
<gene>
    <name evidence="9" type="ORF">OCL06_04600</name>
</gene>
<evidence type="ECO:0000256" key="2">
    <source>
        <dbReference type="ARBA" id="ARBA00023224"/>
    </source>
</evidence>
<feature type="coiled-coil region" evidence="5">
    <location>
        <begin position="80"/>
        <end position="114"/>
    </location>
</feature>
<keyword evidence="10" id="KW-1185">Reference proteome</keyword>
<feature type="transmembrane region" description="Helical" evidence="6">
    <location>
        <begin position="12"/>
        <end position="33"/>
    </location>
</feature>
<evidence type="ECO:0000256" key="3">
    <source>
        <dbReference type="ARBA" id="ARBA00029447"/>
    </source>
</evidence>
<feature type="transmembrane region" description="Helical" evidence="6">
    <location>
        <begin position="190"/>
        <end position="212"/>
    </location>
</feature>
<evidence type="ECO:0000259" key="7">
    <source>
        <dbReference type="PROSITE" id="PS50111"/>
    </source>
</evidence>
<dbReference type="PANTHER" id="PTHR32089:SF120">
    <property type="entry name" value="METHYL-ACCEPTING CHEMOTAXIS PROTEIN TLPQ"/>
    <property type="match status" value="1"/>
</dbReference>
<evidence type="ECO:0000259" key="8">
    <source>
        <dbReference type="PROSITE" id="PS50885"/>
    </source>
</evidence>
<evidence type="ECO:0000256" key="4">
    <source>
        <dbReference type="PROSITE-ProRule" id="PRU00284"/>
    </source>
</evidence>
<keyword evidence="6" id="KW-0812">Transmembrane</keyword>
<evidence type="ECO:0000256" key="6">
    <source>
        <dbReference type="SAM" id="Phobius"/>
    </source>
</evidence>
<feature type="domain" description="Methyl-accepting transducer" evidence="7">
    <location>
        <begin position="271"/>
        <end position="507"/>
    </location>
</feature>
<dbReference type="InterPro" id="IPR004089">
    <property type="entry name" value="MCPsignal_dom"/>
</dbReference>
<proteinExistence type="inferred from homology"/>
<protein>
    <submittedName>
        <fullName evidence="9">Methyl-accepting chemotaxis protein</fullName>
    </submittedName>
</protein>
<dbReference type="CDD" id="cd11386">
    <property type="entry name" value="MCP_signal"/>
    <property type="match status" value="1"/>
</dbReference>
<name>A0ABT2VKQ2_9ALTE</name>
<dbReference type="SMART" id="SM00283">
    <property type="entry name" value="MA"/>
    <property type="match status" value="1"/>
</dbReference>
<dbReference type="Gene3D" id="1.10.287.950">
    <property type="entry name" value="Methyl-accepting chemotaxis protein"/>
    <property type="match status" value="1"/>
</dbReference>